<protein>
    <submittedName>
        <fullName evidence="1">Uncharacterized protein</fullName>
    </submittedName>
</protein>
<sequence>MTGQRTPQLSRQTITADELRAVLATGPFADALRAAIRARGLGLERIQYRLRLEGATVSMATLSHWQSGRRRPERRQSLVVLRHLEDVLELPRGSLFRLVSEKRG</sequence>
<proteinExistence type="predicted"/>
<reference evidence="1 2" key="1">
    <citation type="submission" date="2018-03" db="EMBL/GenBank/DDBJ databases">
        <title>Genomic Encyclopedia of Type Strains, Phase III (KMG-III): the genomes of soil and plant-associated and newly described type strains.</title>
        <authorList>
            <person name="Whitman W."/>
        </authorList>
    </citation>
    <scope>NUCLEOTIDE SEQUENCE [LARGE SCALE GENOMIC DNA]</scope>
    <source>
        <strain evidence="1 2">CGMCC 4.7125</strain>
    </source>
</reference>
<dbReference type="EMBL" id="PVNH01000002">
    <property type="protein sequence ID" value="PRX50171.1"/>
    <property type="molecule type" value="Genomic_DNA"/>
</dbReference>
<evidence type="ECO:0000313" key="1">
    <source>
        <dbReference type="EMBL" id="PRX50171.1"/>
    </source>
</evidence>
<gene>
    <name evidence="1" type="ORF">B0I33_102290</name>
</gene>
<dbReference type="Proteomes" id="UP000238362">
    <property type="component" value="Unassembled WGS sequence"/>
</dbReference>
<dbReference type="AlphaFoldDB" id="A0A2T0M0R1"/>
<keyword evidence="2" id="KW-1185">Reference proteome</keyword>
<comment type="caution">
    <text evidence="1">The sequence shown here is derived from an EMBL/GenBank/DDBJ whole genome shotgun (WGS) entry which is preliminary data.</text>
</comment>
<accession>A0A2T0M0R1</accession>
<dbReference type="RefSeq" id="WP_106177283.1">
    <property type="nucleotide sequence ID" value="NZ_PVNH01000002.1"/>
</dbReference>
<dbReference type="OrthoDB" id="3690688at2"/>
<organism evidence="1 2">
    <name type="scientific">Prauserella shujinwangii</name>
    <dbReference type="NCBI Taxonomy" id="1453103"/>
    <lineage>
        <taxon>Bacteria</taxon>
        <taxon>Bacillati</taxon>
        <taxon>Actinomycetota</taxon>
        <taxon>Actinomycetes</taxon>
        <taxon>Pseudonocardiales</taxon>
        <taxon>Pseudonocardiaceae</taxon>
        <taxon>Prauserella</taxon>
    </lineage>
</organism>
<evidence type="ECO:0000313" key="2">
    <source>
        <dbReference type="Proteomes" id="UP000238362"/>
    </source>
</evidence>
<name>A0A2T0M0R1_9PSEU</name>